<evidence type="ECO:0000259" key="4">
    <source>
        <dbReference type="PROSITE" id="PS50949"/>
    </source>
</evidence>
<dbReference type="PANTHER" id="PTHR43537">
    <property type="entry name" value="TRANSCRIPTIONAL REGULATOR, GNTR FAMILY"/>
    <property type="match status" value="1"/>
</dbReference>
<proteinExistence type="predicted"/>
<keyword evidence="1" id="KW-0805">Transcription regulation</keyword>
<dbReference type="InterPro" id="IPR000524">
    <property type="entry name" value="Tscrpt_reg_HTH_GntR"/>
</dbReference>
<dbReference type="RefSeq" id="WP_044435336.1">
    <property type="nucleotide sequence ID" value="NZ_BJYZ01000040.1"/>
</dbReference>
<evidence type="ECO:0000313" key="6">
    <source>
        <dbReference type="Proteomes" id="UP000321523"/>
    </source>
</evidence>
<dbReference type="InterPro" id="IPR036390">
    <property type="entry name" value="WH_DNA-bd_sf"/>
</dbReference>
<dbReference type="PROSITE" id="PS50949">
    <property type="entry name" value="HTH_GNTR"/>
    <property type="match status" value="1"/>
</dbReference>
<dbReference type="GO" id="GO:0003700">
    <property type="term" value="F:DNA-binding transcription factor activity"/>
    <property type="evidence" value="ECO:0007669"/>
    <property type="project" value="InterPro"/>
</dbReference>
<dbReference type="SUPFAM" id="SSF48008">
    <property type="entry name" value="GntR ligand-binding domain-like"/>
    <property type="match status" value="1"/>
</dbReference>
<dbReference type="SMART" id="SM00345">
    <property type="entry name" value="HTH_GNTR"/>
    <property type="match status" value="1"/>
</dbReference>
<keyword evidence="3" id="KW-0804">Transcription</keyword>
<keyword evidence="2" id="KW-0238">DNA-binding</keyword>
<dbReference type="Proteomes" id="UP000321523">
    <property type="component" value="Unassembled WGS sequence"/>
</dbReference>
<dbReference type="EMBL" id="BJYZ01000040">
    <property type="protein sequence ID" value="GEO42361.1"/>
    <property type="molecule type" value="Genomic_DNA"/>
</dbReference>
<organism evidence="5 6">
    <name type="scientific">Skermanella aerolata</name>
    <dbReference type="NCBI Taxonomy" id="393310"/>
    <lineage>
        <taxon>Bacteria</taxon>
        <taxon>Pseudomonadati</taxon>
        <taxon>Pseudomonadota</taxon>
        <taxon>Alphaproteobacteria</taxon>
        <taxon>Rhodospirillales</taxon>
        <taxon>Azospirillaceae</taxon>
        <taxon>Skermanella</taxon>
    </lineage>
</organism>
<evidence type="ECO:0000256" key="3">
    <source>
        <dbReference type="ARBA" id="ARBA00023163"/>
    </source>
</evidence>
<dbReference type="AlphaFoldDB" id="A0A512E0V5"/>
<feature type="domain" description="HTH gntR-type" evidence="4">
    <location>
        <begin position="24"/>
        <end position="94"/>
    </location>
</feature>
<evidence type="ECO:0000313" key="5">
    <source>
        <dbReference type="EMBL" id="GEO42361.1"/>
    </source>
</evidence>
<evidence type="ECO:0000256" key="2">
    <source>
        <dbReference type="ARBA" id="ARBA00023125"/>
    </source>
</evidence>
<dbReference type="GO" id="GO:0003677">
    <property type="term" value="F:DNA binding"/>
    <property type="evidence" value="ECO:0007669"/>
    <property type="project" value="UniProtKB-KW"/>
</dbReference>
<dbReference type="Gene3D" id="1.10.10.10">
    <property type="entry name" value="Winged helix-like DNA-binding domain superfamily/Winged helix DNA-binding domain"/>
    <property type="match status" value="1"/>
</dbReference>
<evidence type="ECO:0000256" key="1">
    <source>
        <dbReference type="ARBA" id="ARBA00023015"/>
    </source>
</evidence>
<dbReference type="InterPro" id="IPR008920">
    <property type="entry name" value="TF_FadR/GntR_C"/>
</dbReference>
<dbReference type="InterPro" id="IPR036388">
    <property type="entry name" value="WH-like_DNA-bd_sf"/>
</dbReference>
<dbReference type="Pfam" id="PF00392">
    <property type="entry name" value="GntR"/>
    <property type="match status" value="1"/>
</dbReference>
<dbReference type="PRINTS" id="PR00035">
    <property type="entry name" value="HTHGNTR"/>
</dbReference>
<protein>
    <submittedName>
        <fullName evidence="5">Transcriptional regulator</fullName>
    </submittedName>
</protein>
<reference evidence="5 6" key="1">
    <citation type="submission" date="2019-07" db="EMBL/GenBank/DDBJ databases">
        <title>Whole genome shotgun sequence of Skermanella aerolata NBRC 106429.</title>
        <authorList>
            <person name="Hosoyama A."/>
            <person name="Uohara A."/>
            <person name="Ohji S."/>
            <person name="Ichikawa N."/>
        </authorList>
    </citation>
    <scope>NUCLEOTIDE SEQUENCE [LARGE SCALE GENOMIC DNA]</scope>
    <source>
        <strain evidence="5 6">NBRC 106429</strain>
    </source>
</reference>
<dbReference type="PANTHER" id="PTHR43537:SF49">
    <property type="entry name" value="TRANSCRIPTIONAL REGULATORY PROTEIN"/>
    <property type="match status" value="1"/>
</dbReference>
<comment type="caution">
    <text evidence="5">The sequence shown here is derived from an EMBL/GenBank/DDBJ whole genome shotgun (WGS) entry which is preliminary data.</text>
</comment>
<sequence>MVSLEPTTVDPIAVEPTPLEPAQVSFKMQAYRALKGSIMEMDIYGQRGEIRIDDREVCEMLGISRTPVREALILLEHEGFVRTVPRHGVVVARKSRTQIADMILVWAALEGMAARLAATLAEESDLIQLAQDFPPSLAHTPDSAAGLHQSLAGLSRCALIGSLTRNLALHMRAIHRIEQADETQAAQAVETRTAVVAALTARDGAQAESLILKHHFALNQYIQRTCAFLD</sequence>
<dbReference type="SUPFAM" id="SSF46785">
    <property type="entry name" value="Winged helix' DNA-binding domain"/>
    <property type="match status" value="1"/>
</dbReference>
<keyword evidence="6" id="KW-1185">Reference proteome</keyword>
<name>A0A512E0V5_9PROT</name>
<dbReference type="Gene3D" id="1.20.120.530">
    <property type="entry name" value="GntR ligand-binding domain-like"/>
    <property type="match status" value="1"/>
</dbReference>
<accession>A0A512E0V5</accession>
<gene>
    <name evidence="5" type="ORF">SAE02_65090</name>
</gene>